<keyword evidence="1" id="KW-0812">Transmembrane</keyword>
<sequence>MDWIRSWVMGVTCAALVAAIAQTLMPKGPVKQIGQFTAGLVLLLAVVGPVFTLDASTLSQALAQWRTSDTVSLPASGTVNGAALEGLIAQEASAYIAGKAAELGAECRVEVEVSREQGDYPVPWSVTVTGALTDGQREDLAWQIEADFAIPAERQTYRTGEEGES</sequence>
<organism evidence="2 3">
    <name type="scientific">Candidatus Flavonifractor merdipullorum</name>
    <dbReference type="NCBI Taxonomy" id="2838590"/>
    <lineage>
        <taxon>Bacteria</taxon>
        <taxon>Bacillati</taxon>
        <taxon>Bacillota</taxon>
        <taxon>Clostridia</taxon>
        <taxon>Eubacteriales</taxon>
        <taxon>Oscillospiraceae</taxon>
        <taxon>Flavonifractor</taxon>
    </lineage>
</organism>
<gene>
    <name evidence="2" type="ORF">H9868_01950</name>
</gene>
<proteinExistence type="predicted"/>
<dbReference type="AlphaFoldDB" id="A0A9D1UMY4"/>
<reference evidence="2" key="2">
    <citation type="submission" date="2021-04" db="EMBL/GenBank/DDBJ databases">
        <authorList>
            <person name="Gilroy R."/>
        </authorList>
    </citation>
    <scope>NUCLEOTIDE SEQUENCE</scope>
    <source>
        <strain evidence="2">ChiGjej6B6-1540</strain>
    </source>
</reference>
<comment type="caution">
    <text evidence="2">The sequence shown here is derived from an EMBL/GenBank/DDBJ whole genome shotgun (WGS) entry which is preliminary data.</text>
</comment>
<accession>A0A9D1UMY4</accession>
<protein>
    <submittedName>
        <fullName evidence="2">Stage III sporulation protein AF</fullName>
    </submittedName>
</protein>
<evidence type="ECO:0000256" key="1">
    <source>
        <dbReference type="SAM" id="Phobius"/>
    </source>
</evidence>
<name>A0A9D1UMY4_9FIRM</name>
<dbReference type="Proteomes" id="UP000824192">
    <property type="component" value="Unassembled WGS sequence"/>
</dbReference>
<feature type="transmembrane region" description="Helical" evidence="1">
    <location>
        <begin position="36"/>
        <end position="53"/>
    </location>
</feature>
<evidence type="ECO:0000313" key="3">
    <source>
        <dbReference type="Proteomes" id="UP000824192"/>
    </source>
</evidence>
<keyword evidence="1" id="KW-0472">Membrane</keyword>
<dbReference type="EMBL" id="DXGA01000043">
    <property type="protein sequence ID" value="HIW93283.1"/>
    <property type="molecule type" value="Genomic_DNA"/>
</dbReference>
<feature type="transmembrane region" description="Helical" evidence="1">
    <location>
        <begin position="6"/>
        <end position="24"/>
    </location>
</feature>
<evidence type="ECO:0000313" key="2">
    <source>
        <dbReference type="EMBL" id="HIW93283.1"/>
    </source>
</evidence>
<reference evidence="2" key="1">
    <citation type="journal article" date="2021" name="PeerJ">
        <title>Extensive microbial diversity within the chicken gut microbiome revealed by metagenomics and culture.</title>
        <authorList>
            <person name="Gilroy R."/>
            <person name="Ravi A."/>
            <person name="Getino M."/>
            <person name="Pursley I."/>
            <person name="Horton D.L."/>
            <person name="Alikhan N.F."/>
            <person name="Baker D."/>
            <person name="Gharbi K."/>
            <person name="Hall N."/>
            <person name="Watson M."/>
            <person name="Adriaenssens E.M."/>
            <person name="Foster-Nyarko E."/>
            <person name="Jarju S."/>
            <person name="Secka A."/>
            <person name="Antonio M."/>
            <person name="Oren A."/>
            <person name="Chaudhuri R.R."/>
            <person name="La Ragione R."/>
            <person name="Hildebrand F."/>
            <person name="Pallen M.J."/>
        </authorList>
    </citation>
    <scope>NUCLEOTIDE SEQUENCE</scope>
    <source>
        <strain evidence="2">ChiGjej6B6-1540</strain>
    </source>
</reference>
<keyword evidence="1" id="KW-1133">Transmembrane helix</keyword>